<name>A0A1J4TBQ0_9BACT</name>
<evidence type="ECO:0000313" key="1">
    <source>
        <dbReference type="EMBL" id="OIO07910.1"/>
    </source>
</evidence>
<organism evidence="1 2">
    <name type="scientific">Candidatus Falkowbacteria bacterium CG1_02_37_44</name>
    <dbReference type="NCBI Taxonomy" id="1805146"/>
    <lineage>
        <taxon>Bacteria</taxon>
        <taxon>Candidatus Falkowiibacteriota</taxon>
    </lineage>
</organism>
<dbReference type="STRING" id="1805146.AUJ27_01580"/>
<dbReference type="AlphaFoldDB" id="A0A1J4TBQ0"/>
<accession>A0A1J4TBQ0</accession>
<gene>
    <name evidence="1" type="ORF">AUJ27_01580</name>
</gene>
<proteinExistence type="predicted"/>
<evidence type="ECO:0000313" key="2">
    <source>
        <dbReference type="Proteomes" id="UP000183192"/>
    </source>
</evidence>
<comment type="caution">
    <text evidence="1">The sequence shown here is derived from an EMBL/GenBank/DDBJ whole genome shotgun (WGS) entry which is preliminary data.</text>
</comment>
<sequence>MGAVVRKNFNFNEQHFNLTFYLIFVNPNLPPPQYEANPHPESLAAGMVEYLKKEIYQFEKELDNLLRLREEAKK</sequence>
<dbReference type="Proteomes" id="UP000183192">
    <property type="component" value="Unassembled WGS sequence"/>
</dbReference>
<protein>
    <submittedName>
        <fullName evidence="1">Uncharacterized protein</fullName>
    </submittedName>
</protein>
<dbReference type="EMBL" id="MNUU01000029">
    <property type="protein sequence ID" value="OIO07910.1"/>
    <property type="molecule type" value="Genomic_DNA"/>
</dbReference>
<reference evidence="1 2" key="1">
    <citation type="journal article" date="2016" name="Environ. Microbiol.">
        <title>Genomic resolution of a cold subsurface aquifer community provides metabolic insights for novel microbes adapted to high CO concentrations.</title>
        <authorList>
            <person name="Probst A.J."/>
            <person name="Castelle C.J."/>
            <person name="Singh A."/>
            <person name="Brown C.T."/>
            <person name="Anantharaman K."/>
            <person name="Sharon I."/>
            <person name="Hug L.A."/>
            <person name="Burstein D."/>
            <person name="Emerson J.B."/>
            <person name="Thomas B.C."/>
            <person name="Banfield J.F."/>
        </authorList>
    </citation>
    <scope>NUCLEOTIDE SEQUENCE [LARGE SCALE GENOMIC DNA]</scope>
    <source>
        <strain evidence="1">CG1_02_37_44</strain>
    </source>
</reference>